<keyword evidence="5" id="KW-0411">Iron-sulfur</keyword>
<dbReference type="InterPro" id="IPR002888">
    <property type="entry name" value="2Fe-2S-bd"/>
</dbReference>
<dbReference type="PROSITE" id="PS00197">
    <property type="entry name" value="2FE2S_FER_1"/>
    <property type="match status" value="1"/>
</dbReference>
<dbReference type="InterPro" id="IPR036884">
    <property type="entry name" value="2Fe-2S-bd_dom_sf"/>
</dbReference>
<evidence type="ECO:0000313" key="8">
    <source>
        <dbReference type="Proteomes" id="UP000195221"/>
    </source>
</evidence>
<dbReference type="GO" id="GO:0046872">
    <property type="term" value="F:metal ion binding"/>
    <property type="evidence" value="ECO:0007669"/>
    <property type="project" value="UniProtKB-KW"/>
</dbReference>
<comment type="caution">
    <text evidence="7">The sequence shown here is derived from an EMBL/GenBank/DDBJ whole genome shotgun (WGS) entry which is preliminary data.</text>
</comment>
<dbReference type="InterPro" id="IPR012675">
    <property type="entry name" value="Beta-grasp_dom_sf"/>
</dbReference>
<evidence type="ECO:0000256" key="2">
    <source>
        <dbReference type="ARBA" id="ARBA00022723"/>
    </source>
</evidence>
<sequence length="170" mass="18137">MSVSASASSASESMTLSVNGSSRTLEGVTRDTPLLYVLRNDFELNGPKYGCGLGQCGACTVLLDGGAARSCVVPVAAAIGRETVTLEGLGTLDALHPIQRAFIDEQAAQCGYCLNGMIMSTKALLDRDPEPDDAAIRDALRFNLCRCGTHIEIMKAVHRAVEYLKREEGR</sequence>
<protein>
    <submittedName>
        <fullName evidence="7">Isoquinoline 1-oxidoreductase alpha subunit</fullName>
    </submittedName>
</protein>
<dbReference type="PANTHER" id="PTHR44379:SF6">
    <property type="entry name" value="BLR6046 PROTEIN"/>
    <property type="match status" value="1"/>
</dbReference>
<accession>A0A242MIY4</accession>
<dbReference type="EMBL" id="NBTZ01000102">
    <property type="protein sequence ID" value="OTP71268.1"/>
    <property type="molecule type" value="Genomic_DNA"/>
</dbReference>
<dbReference type="SUPFAM" id="SSF54292">
    <property type="entry name" value="2Fe-2S ferredoxin-like"/>
    <property type="match status" value="1"/>
</dbReference>
<dbReference type="InterPro" id="IPR006058">
    <property type="entry name" value="2Fe2S_fd_BS"/>
</dbReference>
<organism evidence="7 8">
    <name type="scientific">Caballeronia sordidicola</name>
    <name type="common">Burkholderia sordidicola</name>
    <dbReference type="NCBI Taxonomy" id="196367"/>
    <lineage>
        <taxon>Bacteria</taxon>
        <taxon>Pseudomonadati</taxon>
        <taxon>Pseudomonadota</taxon>
        <taxon>Betaproteobacteria</taxon>
        <taxon>Burkholderiales</taxon>
        <taxon>Burkholderiaceae</taxon>
        <taxon>Caballeronia</taxon>
    </lineage>
</organism>
<keyword evidence="4" id="KW-0408">Iron</keyword>
<evidence type="ECO:0000259" key="6">
    <source>
        <dbReference type="PROSITE" id="PS51085"/>
    </source>
</evidence>
<dbReference type="AlphaFoldDB" id="A0A242MIY4"/>
<gene>
    <name evidence="7" type="ORF">PAMC26577_25365</name>
</gene>
<name>A0A242MIY4_CABSO</name>
<dbReference type="PROSITE" id="PS51085">
    <property type="entry name" value="2FE2S_FER_2"/>
    <property type="match status" value="1"/>
</dbReference>
<dbReference type="GO" id="GO:0051537">
    <property type="term" value="F:2 iron, 2 sulfur cluster binding"/>
    <property type="evidence" value="ECO:0007669"/>
    <property type="project" value="UniProtKB-KW"/>
</dbReference>
<dbReference type="InterPro" id="IPR001041">
    <property type="entry name" value="2Fe-2S_ferredoxin-type"/>
</dbReference>
<reference evidence="7 8" key="1">
    <citation type="submission" date="2017-03" db="EMBL/GenBank/DDBJ databases">
        <title>Genome analysis of strain PAMC 26577.</title>
        <authorList>
            <person name="Oh H.-M."/>
            <person name="Yang J.-A."/>
        </authorList>
    </citation>
    <scope>NUCLEOTIDE SEQUENCE [LARGE SCALE GENOMIC DNA]</scope>
    <source>
        <strain evidence="7 8">PAMC 26577</strain>
    </source>
</reference>
<dbReference type="InterPro" id="IPR036010">
    <property type="entry name" value="2Fe-2S_ferredoxin-like_sf"/>
</dbReference>
<evidence type="ECO:0000256" key="4">
    <source>
        <dbReference type="ARBA" id="ARBA00023004"/>
    </source>
</evidence>
<dbReference type="InterPro" id="IPR051452">
    <property type="entry name" value="Diverse_Oxidoreductases"/>
</dbReference>
<dbReference type="SUPFAM" id="SSF47741">
    <property type="entry name" value="CO dehydrogenase ISP C-domain like"/>
    <property type="match status" value="1"/>
</dbReference>
<dbReference type="Proteomes" id="UP000195221">
    <property type="component" value="Unassembled WGS sequence"/>
</dbReference>
<evidence type="ECO:0000256" key="3">
    <source>
        <dbReference type="ARBA" id="ARBA00023002"/>
    </source>
</evidence>
<evidence type="ECO:0000313" key="7">
    <source>
        <dbReference type="EMBL" id="OTP71268.1"/>
    </source>
</evidence>
<keyword evidence="1" id="KW-0001">2Fe-2S</keyword>
<dbReference type="GO" id="GO:0016491">
    <property type="term" value="F:oxidoreductase activity"/>
    <property type="evidence" value="ECO:0007669"/>
    <property type="project" value="UniProtKB-KW"/>
</dbReference>
<dbReference type="Gene3D" id="3.10.20.30">
    <property type="match status" value="1"/>
</dbReference>
<dbReference type="Gene3D" id="1.10.150.120">
    <property type="entry name" value="[2Fe-2S]-binding domain"/>
    <property type="match status" value="1"/>
</dbReference>
<keyword evidence="2" id="KW-0479">Metal-binding</keyword>
<dbReference type="Pfam" id="PF01799">
    <property type="entry name" value="Fer2_2"/>
    <property type="match status" value="1"/>
</dbReference>
<evidence type="ECO:0000256" key="1">
    <source>
        <dbReference type="ARBA" id="ARBA00022714"/>
    </source>
</evidence>
<dbReference type="CDD" id="cd00207">
    <property type="entry name" value="fer2"/>
    <property type="match status" value="1"/>
</dbReference>
<proteinExistence type="predicted"/>
<dbReference type="Pfam" id="PF00111">
    <property type="entry name" value="Fer2"/>
    <property type="match status" value="1"/>
</dbReference>
<evidence type="ECO:0000256" key="5">
    <source>
        <dbReference type="ARBA" id="ARBA00023014"/>
    </source>
</evidence>
<feature type="domain" description="2Fe-2S ferredoxin-type" evidence="6">
    <location>
        <begin position="12"/>
        <end position="89"/>
    </location>
</feature>
<dbReference type="PANTHER" id="PTHR44379">
    <property type="entry name" value="OXIDOREDUCTASE WITH IRON-SULFUR SUBUNIT"/>
    <property type="match status" value="1"/>
</dbReference>
<keyword evidence="3" id="KW-0560">Oxidoreductase</keyword>